<dbReference type="RefSeq" id="WP_008678749.1">
    <property type="nucleotide sequence ID" value="NZ_CABKOG010000003.1"/>
</dbReference>
<dbReference type="Pfam" id="PF08921">
    <property type="entry name" value="DUF1904"/>
    <property type="match status" value="1"/>
</dbReference>
<protein>
    <submittedName>
        <fullName evidence="1">DUF1904 domain-containing protein</fullName>
    </submittedName>
</protein>
<dbReference type="Gene3D" id="3.30.429.10">
    <property type="entry name" value="Macrophage Migration Inhibitory Factor"/>
    <property type="match status" value="1"/>
</dbReference>
<accession>A0A9X4B288</accession>
<organism evidence="1 2">
    <name type="scientific">Clostridium tertium</name>
    <dbReference type="NCBI Taxonomy" id="1559"/>
    <lineage>
        <taxon>Bacteria</taxon>
        <taxon>Bacillati</taxon>
        <taxon>Bacillota</taxon>
        <taxon>Clostridia</taxon>
        <taxon>Eubacteriales</taxon>
        <taxon>Clostridiaceae</taxon>
        <taxon>Clostridium</taxon>
    </lineage>
</organism>
<name>A0A9X4B288_9CLOT</name>
<dbReference type="EMBL" id="JAMRYU010000008">
    <property type="protein sequence ID" value="MDC4240366.1"/>
    <property type="molecule type" value="Genomic_DNA"/>
</dbReference>
<gene>
    <name evidence="1" type="ORF">NE398_09330</name>
</gene>
<sequence>MPMLKFKEIETEEVCTISKNLIDELQELIQCPRDYFSLSVDKSDYIKDGEIVKGEPIVEVSWFDRGQEVQDKAAKIITKYVNSLEYPNVDVIFFTLDESKYYENGEHF</sequence>
<evidence type="ECO:0000313" key="1">
    <source>
        <dbReference type="EMBL" id="MDC4240366.1"/>
    </source>
</evidence>
<proteinExistence type="predicted"/>
<dbReference type="InterPro" id="IPR014347">
    <property type="entry name" value="Tautomerase/MIF_sf"/>
</dbReference>
<dbReference type="SUPFAM" id="SSF55331">
    <property type="entry name" value="Tautomerase/MIF"/>
    <property type="match status" value="1"/>
</dbReference>
<dbReference type="Proteomes" id="UP001141183">
    <property type="component" value="Unassembled WGS sequence"/>
</dbReference>
<keyword evidence="2" id="KW-1185">Reference proteome</keyword>
<evidence type="ECO:0000313" key="2">
    <source>
        <dbReference type="Proteomes" id="UP001141183"/>
    </source>
</evidence>
<dbReference type="AlphaFoldDB" id="A0A9X4B288"/>
<comment type="caution">
    <text evidence="1">The sequence shown here is derived from an EMBL/GenBank/DDBJ whole genome shotgun (WGS) entry which is preliminary data.</text>
</comment>
<dbReference type="InterPro" id="IPR015017">
    <property type="entry name" value="DUF1904"/>
</dbReference>
<reference evidence="1" key="1">
    <citation type="submission" date="2022-05" db="EMBL/GenBank/DDBJ databases">
        <title>Draft genome sequence of Clostridium tertium strain CP3 isolated from Peru.</title>
        <authorList>
            <person name="Hurtado R."/>
            <person name="Lima L."/>
            <person name="Sousa T."/>
            <person name="Jaiswal A.K."/>
            <person name="Tiwari S."/>
            <person name="Maturrano L."/>
            <person name="Brenig B."/>
            <person name="Azevedo V."/>
        </authorList>
    </citation>
    <scope>NUCLEOTIDE SEQUENCE</scope>
    <source>
        <strain evidence="1">CP3</strain>
    </source>
</reference>